<comment type="caution">
    <text evidence="8">The sequence shown here is derived from an EMBL/GenBank/DDBJ whole genome shotgun (WGS) entry which is preliminary data.</text>
</comment>
<name>A0A559J2I5_9BACL</name>
<dbReference type="RefSeq" id="WP_144991219.1">
    <property type="nucleotide sequence ID" value="NZ_VNJK01000001.1"/>
</dbReference>
<dbReference type="GO" id="GO:0005886">
    <property type="term" value="C:plasma membrane"/>
    <property type="evidence" value="ECO:0007669"/>
    <property type="project" value="UniProtKB-SubCell"/>
</dbReference>
<feature type="transmembrane region" description="Helical" evidence="6">
    <location>
        <begin position="229"/>
        <end position="252"/>
    </location>
</feature>
<feature type="transmembrane region" description="Helical" evidence="6">
    <location>
        <begin position="284"/>
        <end position="305"/>
    </location>
</feature>
<evidence type="ECO:0000259" key="7">
    <source>
        <dbReference type="Pfam" id="PF02687"/>
    </source>
</evidence>
<feature type="transmembrane region" description="Helical" evidence="6">
    <location>
        <begin position="484"/>
        <end position="507"/>
    </location>
</feature>
<dbReference type="PANTHER" id="PTHR46795:SF3">
    <property type="entry name" value="ABC TRANSPORTER PERMEASE"/>
    <property type="match status" value="1"/>
</dbReference>
<sequence>MLVKLSMSGLKSKLKDYLVLLVGLVISVSIFYMFQTLALNKAFIESNSVISSIQFVFHAGSVLLAIITFFYILYANSFLMTLRQKEFGMYMMLGAKKHKIMMLMFLETMILGIVSLVIGNAIGIGLAQGVGQLLMKQLEFTAGGYKAFYMPSLQITCLFFLVLFIISAIMNTLKLSRISVLQLVHAESHTDRPAVKGIMTVVTAVLSIILLAIGYWAMFNMETLMQAGIIIALITTTSGTYLLFMTFLPLMIGRLKKNKKRNEKGLNSFTYAQLSFRVNSLTKVLATVAMLIALGAGAITAGMGFQNNVMVTVNGFTPYDMVIHQPTEQEQAVIDTITFISKQQYRYKVDKKYVYYVKTDLEQHPPFAPYGVGRDSFGQYKPITEAISTGVVESDNWNDALRLIQPHYLYREQQVQIVDEQKYNQLQAEESSVIVGVSDDFLAHKEKWAQLDKMQAAKYNLSEMVLNSKYASYHMMHGFSSGTVFMGFFLGIAFLAMMASSLMFKILSGATKDISRYQMLHKIGVRRERLVRSIYKEQFLVFLFPAIIGVAHVVLGMKMFSFILRNPYDRIWVPLTIFAVIYAAYYFITVQMYKRIVLPSK</sequence>
<dbReference type="InterPro" id="IPR052536">
    <property type="entry name" value="ABC-4_Integral_Memb_Prot"/>
</dbReference>
<comment type="similarity">
    <text evidence="6">Belongs to the ABC-4 integral membrane protein family.</text>
</comment>
<keyword evidence="2 6" id="KW-1003">Cell membrane</keyword>
<evidence type="ECO:0000256" key="6">
    <source>
        <dbReference type="PIRNR" id="PIRNR018968"/>
    </source>
</evidence>
<feature type="transmembrane region" description="Helical" evidence="6">
    <location>
        <begin position="147"/>
        <end position="173"/>
    </location>
</feature>
<dbReference type="Pfam" id="PF02687">
    <property type="entry name" value="FtsX"/>
    <property type="match status" value="1"/>
</dbReference>
<feature type="transmembrane region" description="Helical" evidence="6">
    <location>
        <begin position="194"/>
        <end position="217"/>
    </location>
</feature>
<gene>
    <name evidence="8" type="ORF">FPZ44_14210</name>
</gene>
<protein>
    <submittedName>
        <fullName evidence="8">ABC transporter permease</fullName>
    </submittedName>
</protein>
<keyword evidence="6" id="KW-0813">Transport</keyword>
<proteinExistence type="inferred from homology"/>
<dbReference type="InterPro" id="IPR003838">
    <property type="entry name" value="ABC3_permease_C"/>
</dbReference>
<evidence type="ECO:0000256" key="3">
    <source>
        <dbReference type="ARBA" id="ARBA00022692"/>
    </source>
</evidence>
<feature type="transmembrane region" description="Helical" evidence="6">
    <location>
        <begin position="570"/>
        <end position="588"/>
    </location>
</feature>
<evidence type="ECO:0000256" key="4">
    <source>
        <dbReference type="ARBA" id="ARBA00022989"/>
    </source>
</evidence>
<evidence type="ECO:0000256" key="2">
    <source>
        <dbReference type="ARBA" id="ARBA00022475"/>
    </source>
</evidence>
<accession>A0A559J2I5</accession>
<evidence type="ECO:0000256" key="1">
    <source>
        <dbReference type="ARBA" id="ARBA00004651"/>
    </source>
</evidence>
<feature type="transmembrane region" description="Helical" evidence="6">
    <location>
        <begin position="100"/>
        <end position="127"/>
    </location>
</feature>
<keyword evidence="5 6" id="KW-0472">Membrane</keyword>
<dbReference type="AlphaFoldDB" id="A0A559J2I5"/>
<dbReference type="GO" id="GO:0055085">
    <property type="term" value="P:transmembrane transport"/>
    <property type="evidence" value="ECO:0007669"/>
    <property type="project" value="UniProtKB-UniRule"/>
</dbReference>
<dbReference type="OrthoDB" id="1705903at2"/>
<keyword evidence="3 6" id="KW-0812">Transmembrane</keyword>
<organism evidence="8 9">
    <name type="scientific">Paenibacillus agilis</name>
    <dbReference type="NCBI Taxonomy" id="3020863"/>
    <lineage>
        <taxon>Bacteria</taxon>
        <taxon>Bacillati</taxon>
        <taxon>Bacillota</taxon>
        <taxon>Bacilli</taxon>
        <taxon>Bacillales</taxon>
        <taxon>Paenibacillaceae</taxon>
        <taxon>Paenibacillus</taxon>
    </lineage>
</organism>
<dbReference type="Proteomes" id="UP000318102">
    <property type="component" value="Unassembled WGS sequence"/>
</dbReference>
<comment type="subcellular location">
    <subcellularLocation>
        <location evidence="1 6">Cell membrane</location>
        <topology evidence="1 6">Multi-pass membrane protein</topology>
    </subcellularLocation>
</comment>
<dbReference type="InterPro" id="IPR027022">
    <property type="entry name" value="ABC_permease_BceB-typ"/>
</dbReference>
<dbReference type="PIRSF" id="PIRSF018968">
    <property type="entry name" value="ABC_permease_BceB"/>
    <property type="match status" value="1"/>
</dbReference>
<feature type="transmembrane region" description="Helical" evidence="6">
    <location>
        <begin position="55"/>
        <end position="79"/>
    </location>
</feature>
<feature type="transmembrane region" description="Helical" evidence="6">
    <location>
        <begin position="17"/>
        <end position="35"/>
    </location>
</feature>
<feature type="domain" description="ABC3 transporter permease C-terminal" evidence="7">
    <location>
        <begin position="61"/>
        <end position="178"/>
    </location>
</feature>
<dbReference type="PANTHER" id="PTHR46795">
    <property type="entry name" value="ABC TRANSPORTER PERMEASE-RELATED-RELATED"/>
    <property type="match status" value="1"/>
</dbReference>
<evidence type="ECO:0000313" key="9">
    <source>
        <dbReference type="Proteomes" id="UP000318102"/>
    </source>
</evidence>
<evidence type="ECO:0000256" key="5">
    <source>
        <dbReference type="ARBA" id="ARBA00023136"/>
    </source>
</evidence>
<evidence type="ECO:0000313" key="8">
    <source>
        <dbReference type="EMBL" id="TVX94104.1"/>
    </source>
</evidence>
<dbReference type="EMBL" id="VNJK01000001">
    <property type="protein sequence ID" value="TVX94104.1"/>
    <property type="molecule type" value="Genomic_DNA"/>
</dbReference>
<keyword evidence="4 6" id="KW-1133">Transmembrane helix</keyword>
<reference evidence="8 9" key="1">
    <citation type="submission" date="2019-07" db="EMBL/GenBank/DDBJ databases">
        <authorList>
            <person name="Kim J."/>
        </authorList>
    </citation>
    <scope>NUCLEOTIDE SEQUENCE [LARGE SCALE GENOMIC DNA]</scope>
    <source>
        <strain evidence="8 9">N4</strain>
    </source>
</reference>
<keyword evidence="9" id="KW-1185">Reference proteome</keyword>
<feature type="transmembrane region" description="Helical" evidence="6">
    <location>
        <begin position="539"/>
        <end position="564"/>
    </location>
</feature>